<keyword evidence="1" id="KW-0472">Membrane</keyword>
<gene>
    <name evidence="2" type="ORF">RI129_007955</name>
</gene>
<feature type="transmembrane region" description="Helical" evidence="1">
    <location>
        <begin position="74"/>
        <end position="93"/>
    </location>
</feature>
<evidence type="ECO:0000313" key="3">
    <source>
        <dbReference type="Proteomes" id="UP001329430"/>
    </source>
</evidence>
<evidence type="ECO:0000313" key="2">
    <source>
        <dbReference type="EMBL" id="KAK5644110.1"/>
    </source>
</evidence>
<organism evidence="2 3">
    <name type="scientific">Pyrocoelia pectoralis</name>
    <dbReference type="NCBI Taxonomy" id="417401"/>
    <lineage>
        <taxon>Eukaryota</taxon>
        <taxon>Metazoa</taxon>
        <taxon>Ecdysozoa</taxon>
        <taxon>Arthropoda</taxon>
        <taxon>Hexapoda</taxon>
        <taxon>Insecta</taxon>
        <taxon>Pterygota</taxon>
        <taxon>Neoptera</taxon>
        <taxon>Endopterygota</taxon>
        <taxon>Coleoptera</taxon>
        <taxon>Polyphaga</taxon>
        <taxon>Elateriformia</taxon>
        <taxon>Elateroidea</taxon>
        <taxon>Lampyridae</taxon>
        <taxon>Lampyrinae</taxon>
        <taxon>Pyrocoelia</taxon>
    </lineage>
</organism>
<protein>
    <submittedName>
        <fullName evidence="2">Uncharacterized protein</fullName>
    </submittedName>
</protein>
<accession>A0AAN7V8W0</accession>
<keyword evidence="1" id="KW-0812">Transmembrane</keyword>
<keyword evidence="1" id="KW-1133">Transmembrane helix</keyword>
<dbReference type="Proteomes" id="UP001329430">
    <property type="component" value="Chromosome 5"/>
</dbReference>
<name>A0AAN7V8W0_9COLE</name>
<keyword evidence="3" id="KW-1185">Reference proteome</keyword>
<evidence type="ECO:0000256" key="1">
    <source>
        <dbReference type="SAM" id="Phobius"/>
    </source>
</evidence>
<proteinExistence type="predicted"/>
<reference evidence="2 3" key="1">
    <citation type="journal article" date="2024" name="Insects">
        <title>An Improved Chromosome-Level Genome Assembly of the Firefly Pyrocoelia pectoralis.</title>
        <authorList>
            <person name="Fu X."/>
            <person name="Meyer-Rochow V.B."/>
            <person name="Ballantyne L."/>
            <person name="Zhu X."/>
        </authorList>
    </citation>
    <scope>NUCLEOTIDE SEQUENCE [LARGE SCALE GENOMIC DNA]</scope>
    <source>
        <strain evidence="2">XCY_ONT2</strain>
    </source>
</reference>
<dbReference type="AlphaFoldDB" id="A0AAN7V8W0"/>
<dbReference type="EMBL" id="JAVRBK010000005">
    <property type="protein sequence ID" value="KAK5644110.1"/>
    <property type="molecule type" value="Genomic_DNA"/>
</dbReference>
<sequence length="133" mass="14591">MNLEPTTSSNRSQTSPVSDILHYKCPLVKLVRQQINSLDDYEFTLQDDDGENASRCNPEALEQFPTSANKTNQILALFLISLSAAFTFIYGAYKGAEICSGAPGGKCNVCYAVNPDLSKIPGLMSFHKSRSTY</sequence>
<comment type="caution">
    <text evidence="2">The sequence shown here is derived from an EMBL/GenBank/DDBJ whole genome shotgun (WGS) entry which is preliminary data.</text>
</comment>